<reference evidence="15" key="1">
    <citation type="submission" date="2021-01" db="EMBL/GenBank/DDBJ databases">
        <authorList>
            <consortium name="Genoscope - CEA"/>
            <person name="William W."/>
        </authorList>
    </citation>
    <scope>NUCLEOTIDE SEQUENCE</scope>
</reference>
<dbReference type="GO" id="GO:0004674">
    <property type="term" value="F:protein serine/threonine kinase activity"/>
    <property type="evidence" value="ECO:0007669"/>
    <property type="project" value="UniProtKB-KW"/>
</dbReference>
<dbReference type="PROSITE" id="PS00107">
    <property type="entry name" value="PROTEIN_KINASE_ATP"/>
    <property type="match status" value="1"/>
</dbReference>
<dbReference type="InterPro" id="IPR000719">
    <property type="entry name" value="Prot_kinase_dom"/>
</dbReference>
<dbReference type="GO" id="GO:0005737">
    <property type="term" value="C:cytoplasm"/>
    <property type="evidence" value="ECO:0007669"/>
    <property type="project" value="UniProtKB-ARBA"/>
</dbReference>
<dbReference type="PANTHER" id="PTHR22988">
    <property type="entry name" value="MYOTONIC DYSTROPHY S/T KINASE-RELATED"/>
    <property type="match status" value="1"/>
</dbReference>
<dbReference type="InterPro" id="IPR000961">
    <property type="entry name" value="AGC-kinase_C"/>
</dbReference>
<comment type="catalytic activity">
    <reaction evidence="9">
        <text>L-threonyl-[protein] + ATP = O-phospho-L-threonyl-[protein] + ADP + H(+)</text>
        <dbReference type="Rhea" id="RHEA:46608"/>
        <dbReference type="Rhea" id="RHEA-COMP:11060"/>
        <dbReference type="Rhea" id="RHEA-COMP:11605"/>
        <dbReference type="ChEBI" id="CHEBI:15378"/>
        <dbReference type="ChEBI" id="CHEBI:30013"/>
        <dbReference type="ChEBI" id="CHEBI:30616"/>
        <dbReference type="ChEBI" id="CHEBI:61977"/>
        <dbReference type="ChEBI" id="CHEBI:456216"/>
        <dbReference type="EC" id="2.7.11.1"/>
    </reaction>
</comment>
<evidence type="ECO:0000256" key="4">
    <source>
        <dbReference type="ARBA" id="ARBA00022553"/>
    </source>
</evidence>
<dbReference type="PANTHER" id="PTHR22988:SF76">
    <property type="entry name" value="CHROMOSOME UNDETERMINED SCAFFOLD_135, WHOLE GENOME SHOTGUN SEQUENCE"/>
    <property type="match status" value="1"/>
</dbReference>
<name>A0A8S1UZE1_9CILI</name>
<dbReference type="Pfam" id="PF00069">
    <property type="entry name" value="Pkinase"/>
    <property type="match status" value="1"/>
</dbReference>
<comment type="similarity">
    <text evidence="1">Belongs to the protein kinase superfamily. AGC Ser/Thr protein kinase family.</text>
</comment>
<dbReference type="PROSITE" id="PS00108">
    <property type="entry name" value="PROTEIN_KINASE_ST"/>
    <property type="match status" value="1"/>
</dbReference>
<keyword evidence="5" id="KW-0808">Transferase</keyword>
<comment type="catalytic activity">
    <reaction evidence="10">
        <text>L-seryl-[protein] + ATP = O-phospho-L-seryl-[protein] + ADP + H(+)</text>
        <dbReference type="Rhea" id="RHEA:17989"/>
        <dbReference type="Rhea" id="RHEA-COMP:9863"/>
        <dbReference type="Rhea" id="RHEA-COMP:11604"/>
        <dbReference type="ChEBI" id="CHEBI:15378"/>
        <dbReference type="ChEBI" id="CHEBI:29999"/>
        <dbReference type="ChEBI" id="CHEBI:30616"/>
        <dbReference type="ChEBI" id="CHEBI:83421"/>
        <dbReference type="ChEBI" id="CHEBI:456216"/>
        <dbReference type="EC" id="2.7.11.1"/>
    </reaction>
</comment>
<dbReference type="InterPro" id="IPR050839">
    <property type="entry name" value="Rho-assoc_Ser/Thr_Kinase"/>
</dbReference>
<dbReference type="Pfam" id="PF00433">
    <property type="entry name" value="Pkinase_C"/>
    <property type="match status" value="1"/>
</dbReference>
<evidence type="ECO:0000256" key="10">
    <source>
        <dbReference type="ARBA" id="ARBA00048679"/>
    </source>
</evidence>
<gene>
    <name evidence="15" type="ORF">PPENT_87.1.T0510129</name>
</gene>
<feature type="compositionally biased region" description="Low complexity" evidence="12">
    <location>
        <begin position="466"/>
        <end position="482"/>
    </location>
</feature>
<dbReference type="CDD" id="cd21742">
    <property type="entry name" value="MobB_NDR_LATS-like"/>
    <property type="match status" value="1"/>
</dbReference>
<comment type="caution">
    <text evidence="15">The sequence shown here is derived from an EMBL/GenBank/DDBJ whole genome shotgun (WGS) entry which is preliminary data.</text>
</comment>
<sequence length="578" mass="67717">MDHQFPRKQLAISNSTKDKVEACKRYIERKYTDLLQAEMERREDWAKLWVKMKDMQLKGNLYIQINLILVQDQEYYKQLVLKKEAELMRKKRQKFCTDDFEPIAIIGRGAFGEVRVCRIKKTKEIVAVKKMKKCEMLAKNQLAHIRAERDILSQENPWVVDLKCSFQDDKYLYLVMEYMAGGDLMTLLMKKDILTEDEAKFYIAELVLAVDSIHKINYIHRDLKPDNILIDRKGHLKLSDFGLCKYSEIKPKLELGRKIQNQNPAPTVPTLSKMQKRRQLALSTVGTPDYIAPEVFTQKGYTETVDWWSVGVMLYEMVVGYPPFFSDDPQTTCQNILHWQSTFQIPQDISLSPQCIDLIRRLVADHTERLGINGVSEIKIHPFFQGVDWKKIRDKITPYQPQVNHEIDTQNFEQFEEEEPWNWNSSRRVKKDHFQGYSFNRQAQKEQSPVRVALENIEKVEFPKRQQTIQQPQSQIQQPGSPSHRKVIAKPIAYAYNKSARSNSPVNKNQQQNSLKTIPQQQTLLNILSQYKRNSNNNNNNSNNTSTLNYSSSRLPNLKSVREQSPKSPRNAQKYYYQ</sequence>
<dbReference type="SMART" id="SM00133">
    <property type="entry name" value="S_TK_X"/>
    <property type="match status" value="1"/>
</dbReference>
<evidence type="ECO:0000256" key="7">
    <source>
        <dbReference type="ARBA" id="ARBA00022777"/>
    </source>
</evidence>
<dbReference type="AlphaFoldDB" id="A0A8S1UZE1"/>
<keyword evidence="6 11" id="KW-0547">Nucleotide-binding</keyword>
<evidence type="ECO:0000313" key="16">
    <source>
        <dbReference type="Proteomes" id="UP000689195"/>
    </source>
</evidence>
<dbReference type="InterPro" id="IPR008271">
    <property type="entry name" value="Ser/Thr_kinase_AS"/>
</dbReference>
<evidence type="ECO:0000256" key="3">
    <source>
        <dbReference type="ARBA" id="ARBA00022527"/>
    </source>
</evidence>
<dbReference type="PROSITE" id="PS51285">
    <property type="entry name" value="AGC_KINASE_CTER"/>
    <property type="match status" value="1"/>
</dbReference>
<dbReference type="FunFam" id="1.10.510.10:FF:000570">
    <property type="entry name" value="Non-specific serine/threonine protein kinase"/>
    <property type="match status" value="1"/>
</dbReference>
<feature type="region of interest" description="Disordered" evidence="12">
    <location>
        <begin position="532"/>
        <end position="578"/>
    </location>
</feature>
<evidence type="ECO:0000256" key="2">
    <source>
        <dbReference type="ARBA" id="ARBA00012513"/>
    </source>
</evidence>
<evidence type="ECO:0000259" key="13">
    <source>
        <dbReference type="PROSITE" id="PS50011"/>
    </source>
</evidence>
<keyword evidence="8 11" id="KW-0067">ATP-binding</keyword>
<evidence type="ECO:0000259" key="14">
    <source>
        <dbReference type="PROSITE" id="PS51285"/>
    </source>
</evidence>
<dbReference type="EC" id="2.7.11.1" evidence="2"/>
<dbReference type="GO" id="GO:0005524">
    <property type="term" value="F:ATP binding"/>
    <property type="evidence" value="ECO:0007669"/>
    <property type="project" value="UniProtKB-UniRule"/>
</dbReference>
<evidence type="ECO:0000256" key="5">
    <source>
        <dbReference type="ARBA" id="ARBA00022679"/>
    </source>
</evidence>
<feature type="compositionally biased region" description="Low complexity" evidence="12">
    <location>
        <begin position="534"/>
        <end position="553"/>
    </location>
</feature>
<evidence type="ECO:0000256" key="1">
    <source>
        <dbReference type="ARBA" id="ARBA00009903"/>
    </source>
</evidence>
<dbReference type="InterPro" id="IPR059233">
    <property type="entry name" value="MobB_NdrA/B/Cbk1"/>
</dbReference>
<evidence type="ECO:0000313" key="15">
    <source>
        <dbReference type="EMBL" id="CAD8169553.1"/>
    </source>
</evidence>
<organism evidence="15 16">
    <name type="scientific">Paramecium pentaurelia</name>
    <dbReference type="NCBI Taxonomy" id="43138"/>
    <lineage>
        <taxon>Eukaryota</taxon>
        <taxon>Sar</taxon>
        <taxon>Alveolata</taxon>
        <taxon>Ciliophora</taxon>
        <taxon>Intramacronucleata</taxon>
        <taxon>Oligohymenophorea</taxon>
        <taxon>Peniculida</taxon>
        <taxon>Parameciidae</taxon>
        <taxon>Paramecium</taxon>
    </lineage>
</organism>
<feature type="compositionally biased region" description="Polar residues" evidence="12">
    <location>
        <begin position="499"/>
        <end position="518"/>
    </location>
</feature>
<evidence type="ECO:0000256" key="11">
    <source>
        <dbReference type="PROSITE-ProRule" id="PRU10141"/>
    </source>
</evidence>
<evidence type="ECO:0000256" key="12">
    <source>
        <dbReference type="SAM" id="MobiDB-lite"/>
    </source>
</evidence>
<dbReference type="EMBL" id="CAJJDO010000051">
    <property type="protein sequence ID" value="CAD8169553.1"/>
    <property type="molecule type" value="Genomic_DNA"/>
</dbReference>
<dbReference type="InterPro" id="IPR017892">
    <property type="entry name" value="Pkinase_C"/>
</dbReference>
<feature type="domain" description="AGC-kinase C-terminal" evidence="14">
    <location>
        <begin position="385"/>
        <end position="449"/>
    </location>
</feature>
<dbReference type="FunFam" id="3.30.200.20:FF:000192">
    <property type="entry name" value="Serine/threonine-protein kinase cot-1"/>
    <property type="match status" value="1"/>
</dbReference>
<keyword evidence="3" id="KW-0723">Serine/threonine-protein kinase</keyword>
<accession>A0A8S1UZE1</accession>
<feature type="domain" description="Protein kinase" evidence="13">
    <location>
        <begin position="100"/>
        <end position="384"/>
    </location>
</feature>
<dbReference type="OrthoDB" id="3638488at2759"/>
<feature type="region of interest" description="Disordered" evidence="12">
    <location>
        <begin position="498"/>
        <end position="518"/>
    </location>
</feature>
<dbReference type="Proteomes" id="UP000689195">
    <property type="component" value="Unassembled WGS sequence"/>
</dbReference>
<keyword evidence="4" id="KW-0597">Phosphoprotein</keyword>
<evidence type="ECO:0000256" key="8">
    <source>
        <dbReference type="ARBA" id="ARBA00022840"/>
    </source>
</evidence>
<proteinExistence type="inferred from homology"/>
<keyword evidence="7" id="KW-0418">Kinase</keyword>
<feature type="region of interest" description="Disordered" evidence="12">
    <location>
        <begin position="464"/>
        <end position="485"/>
    </location>
</feature>
<evidence type="ECO:0000256" key="6">
    <source>
        <dbReference type="ARBA" id="ARBA00022741"/>
    </source>
</evidence>
<keyword evidence="16" id="KW-1185">Reference proteome</keyword>
<dbReference type="PROSITE" id="PS50011">
    <property type="entry name" value="PROTEIN_KINASE_DOM"/>
    <property type="match status" value="1"/>
</dbReference>
<protein>
    <recommendedName>
        <fullName evidence="2">non-specific serine/threonine protein kinase</fullName>
        <ecNumber evidence="2">2.7.11.1</ecNumber>
    </recommendedName>
</protein>
<evidence type="ECO:0000256" key="9">
    <source>
        <dbReference type="ARBA" id="ARBA00047899"/>
    </source>
</evidence>
<dbReference type="InterPro" id="IPR017441">
    <property type="entry name" value="Protein_kinase_ATP_BS"/>
</dbReference>
<feature type="binding site" evidence="11">
    <location>
        <position position="130"/>
    </location>
    <ligand>
        <name>ATP</name>
        <dbReference type="ChEBI" id="CHEBI:30616"/>
    </ligand>
</feature>
<dbReference type="SMART" id="SM00220">
    <property type="entry name" value="S_TKc"/>
    <property type="match status" value="1"/>
</dbReference>